<keyword evidence="3 6" id="KW-0812">Transmembrane</keyword>
<feature type="transmembrane region" description="Helical" evidence="6">
    <location>
        <begin position="28"/>
        <end position="45"/>
    </location>
</feature>
<dbReference type="GO" id="GO:0016020">
    <property type="term" value="C:membrane"/>
    <property type="evidence" value="ECO:0007669"/>
    <property type="project" value="UniProtKB-SubCell"/>
</dbReference>
<sequence>MNWPFIAVLFSGWLYIDAAYRGPDWQRWVFRPVTLLLLLLWAWSGDYGLDISGYLVCVGLLVAIVSDTIRLVADNKIDLSLYTSAVFYLLYALSFALLNNFTFYIPLLITLLVIAVAVPALLWYKLGDHKIPVLTALLSALVMAWLAGEQFFGLGTDYNFSLMIGAFCLVLNLILWLVNRFLFSFKLAKAVYSTFYFLGHFLIVRAITLM</sequence>
<dbReference type="EMBL" id="LZEX01000042">
    <property type="protein sequence ID" value="OBU03886.1"/>
    <property type="molecule type" value="Genomic_DNA"/>
</dbReference>
<reference evidence="7 8" key="1">
    <citation type="submission" date="2016-06" db="EMBL/GenBank/DDBJ databases">
        <authorList>
            <person name="Kjaerup R.B."/>
            <person name="Dalgaard T.S."/>
            <person name="Juul-Madsen H.R."/>
        </authorList>
    </citation>
    <scope>NUCLEOTIDE SEQUENCE [LARGE SCALE GENOMIC DNA]</scope>
    <source>
        <strain evidence="7 8">GCSL-Mp3</strain>
    </source>
</reference>
<evidence type="ECO:0000256" key="1">
    <source>
        <dbReference type="ARBA" id="ARBA00004141"/>
    </source>
</evidence>
<comment type="subcellular location">
    <subcellularLocation>
        <location evidence="1">Membrane</location>
        <topology evidence="1">Multi-pass membrane protein</topology>
    </subcellularLocation>
</comment>
<evidence type="ECO:0000256" key="5">
    <source>
        <dbReference type="ARBA" id="ARBA00023136"/>
    </source>
</evidence>
<accession>A0A1B8H4A5</accession>
<evidence type="ECO:0008006" key="9">
    <source>
        <dbReference type="Google" id="ProtNLM"/>
    </source>
</evidence>
<dbReference type="InterPro" id="IPR012506">
    <property type="entry name" value="TMEM86B-like"/>
</dbReference>
<keyword evidence="4 6" id="KW-1133">Transmembrane helix</keyword>
<keyword evidence="5 6" id="KW-0472">Membrane</keyword>
<comment type="similarity">
    <text evidence="2">Belongs to the TMEM86 family.</text>
</comment>
<dbReference type="AlphaFoldDB" id="A0A1B8H4A5"/>
<evidence type="ECO:0000256" key="3">
    <source>
        <dbReference type="ARBA" id="ARBA00022692"/>
    </source>
</evidence>
<gene>
    <name evidence="7" type="ORF">AYY17_10050</name>
</gene>
<dbReference type="RefSeq" id="WP_067425536.1">
    <property type="nucleotide sequence ID" value="NZ_CBCPID010000008.1"/>
</dbReference>
<feature type="transmembrane region" description="Helical" evidence="6">
    <location>
        <begin position="51"/>
        <end position="72"/>
    </location>
</feature>
<evidence type="ECO:0000256" key="4">
    <source>
        <dbReference type="ARBA" id="ARBA00022989"/>
    </source>
</evidence>
<dbReference type="Proteomes" id="UP000092247">
    <property type="component" value="Unassembled WGS sequence"/>
</dbReference>
<feature type="transmembrane region" description="Helical" evidence="6">
    <location>
        <begin position="79"/>
        <end position="97"/>
    </location>
</feature>
<protein>
    <recommendedName>
        <fullName evidence="9">Lysoplasmalogenase</fullName>
    </recommendedName>
</protein>
<comment type="caution">
    <text evidence="7">The sequence shown here is derived from an EMBL/GenBank/DDBJ whole genome shotgun (WGS) entry which is preliminary data.</text>
</comment>
<feature type="transmembrane region" description="Helical" evidence="6">
    <location>
        <begin position="131"/>
        <end position="148"/>
    </location>
</feature>
<proteinExistence type="inferred from homology"/>
<feature type="transmembrane region" description="Helical" evidence="6">
    <location>
        <begin position="190"/>
        <end position="208"/>
    </location>
</feature>
<feature type="transmembrane region" description="Helical" evidence="6">
    <location>
        <begin position="103"/>
        <end position="124"/>
    </location>
</feature>
<dbReference type="STRING" id="368603.AYY16_10175"/>
<evidence type="ECO:0000256" key="6">
    <source>
        <dbReference type="SAM" id="Phobius"/>
    </source>
</evidence>
<organism evidence="7 8">
    <name type="scientific">Morganella psychrotolerans</name>
    <dbReference type="NCBI Taxonomy" id="368603"/>
    <lineage>
        <taxon>Bacteria</taxon>
        <taxon>Pseudomonadati</taxon>
        <taxon>Pseudomonadota</taxon>
        <taxon>Gammaproteobacteria</taxon>
        <taxon>Enterobacterales</taxon>
        <taxon>Morganellaceae</taxon>
        <taxon>Morganella</taxon>
    </lineage>
</organism>
<evidence type="ECO:0000313" key="8">
    <source>
        <dbReference type="Proteomes" id="UP000092247"/>
    </source>
</evidence>
<feature type="transmembrane region" description="Helical" evidence="6">
    <location>
        <begin position="160"/>
        <end position="178"/>
    </location>
</feature>
<dbReference type="Pfam" id="PF07947">
    <property type="entry name" value="YhhN"/>
    <property type="match status" value="1"/>
</dbReference>
<name>A0A1B8H4A5_9GAMM</name>
<evidence type="ECO:0000256" key="2">
    <source>
        <dbReference type="ARBA" id="ARBA00007375"/>
    </source>
</evidence>
<evidence type="ECO:0000313" key="7">
    <source>
        <dbReference type="EMBL" id="OBU03886.1"/>
    </source>
</evidence>